<evidence type="ECO:0000256" key="4">
    <source>
        <dbReference type="ARBA" id="ARBA00023163"/>
    </source>
</evidence>
<dbReference type="Proteomes" id="UP001595872">
    <property type="component" value="Unassembled WGS sequence"/>
</dbReference>
<dbReference type="RefSeq" id="WP_378262184.1">
    <property type="nucleotide sequence ID" value="NZ_JBHSIT010000012.1"/>
</dbReference>
<dbReference type="InterPro" id="IPR004111">
    <property type="entry name" value="Repressor_TetR_C"/>
</dbReference>
<evidence type="ECO:0000313" key="8">
    <source>
        <dbReference type="Proteomes" id="UP001595872"/>
    </source>
</evidence>
<gene>
    <name evidence="7" type="ORF">ACFPCY_33980</name>
</gene>
<keyword evidence="8" id="KW-1185">Reference proteome</keyword>
<keyword evidence="4" id="KW-0804">Transcription</keyword>
<dbReference type="Pfam" id="PF00440">
    <property type="entry name" value="TetR_N"/>
    <property type="match status" value="1"/>
</dbReference>
<dbReference type="SUPFAM" id="SSF48498">
    <property type="entry name" value="Tetracyclin repressor-like, C-terminal domain"/>
    <property type="match status" value="1"/>
</dbReference>
<organism evidence="7 8">
    <name type="scientific">Actinomadura gamaensis</name>
    <dbReference type="NCBI Taxonomy" id="1763541"/>
    <lineage>
        <taxon>Bacteria</taxon>
        <taxon>Bacillati</taxon>
        <taxon>Actinomycetota</taxon>
        <taxon>Actinomycetes</taxon>
        <taxon>Streptosporangiales</taxon>
        <taxon>Thermomonosporaceae</taxon>
        <taxon>Actinomadura</taxon>
    </lineage>
</organism>
<name>A0ABV9UBG4_9ACTN</name>
<keyword evidence="1" id="KW-0678">Repressor</keyword>
<dbReference type="PRINTS" id="PR00400">
    <property type="entry name" value="TETREPRESSOR"/>
</dbReference>
<reference evidence="8" key="1">
    <citation type="journal article" date="2019" name="Int. J. Syst. Evol. Microbiol.">
        <title>The Global Catalogue of Microorganisms (GCM) 10K type strain sequencing project: providing services to taxonomists for standard genome sequencing and annotation.</title>
        <authorList>
            <consortium name="The Broad Institute Genomics Platform"/>
            <consortium name="The Broad Institute Genome Sequencing Center for Infectious Disease"/>
            <person name="Wu L."/>
            <person name="Ma J."/>
        </authorList>
    </citation>
    <scope>NUCLEOTIDE SEQUENCE [LARGE SCALE GENOMIC DNA]</scope>
    <source>
        <strain evidence="8">KLKA75</strain>
    </source>
</reference>
<evidence type="ECO:0000256" key="2">
    <source>
        <dbReference type="ARBA" id="ARBA00023015"/>
    </source>
</evidence>
<evidence type="ECO:0000256" key="1">
    <source>
        <dbReference type="ARBA" id="ARBA00022491"/>
    </source>
</evidence>
<dbReference type="InterPro" id="IPR036271">
    <property type="entry name" value="Tet_transcr_reg_TetR-rel_C_sf"/>
</dbReference>
<comment type="caution">
    <text evidence="7">The sequence shown here is derived from an EMBL/GenBank/DDBJ whole genome shotgun (WGS) entry which is preliminary data.</text>
</comment>
<dbReference type="EMBL" id="JBHSIT010000012">
    <property type="protein sequence ID" value="MFC4912352.1"/>
    <property type="molecule type" value="Genomic_DNA"/>
</dbReference>
<evidence type="ECO:0000259" key="6">
    <source>
        <dbReference type="PROSITE" id="PS50977"/>
    </source>
</evidence>
<dbReference type="InterPro" id="IPR003012">
    <property type="entry name" value="Tet_transcr_reg_TetR"/>
</dbReference>
<evidence type="ECO:0000256" key="3">
    <source>
        <dbReference type="ARBA" id="ARBA00023125"/>
    </source>
</evidence>
<dbReference type="PANTHER" id="PTHR30055">
    <property type="entry name" value="HTH-TYPE TRANSCRIPTIONAL REGULATOR RUTR"/>
    <property type="match status" value="1"/>
</dbReference>
<evidence type="ECO:0000256" key="5">
    <source>
        <dbReference type="PROSITE-ProRule" id="PRU00335"/>
    </source>
</evidence>
<sequence>MGKPVGLTRERILDAALALVDRDGLAKLSMRRLGAELGVEAMTLYHHVPNKDALLDGVVERVIAGTRPSPEPGLDWIAGFARSLRRALLAHPRVVPLLASRPISTPGGLAMLERALEALAEIGLSPIEGASLLNAVATFAVGHVLAEVPADTEPDLPDLAEYPRVARAVADGLGTPADHEARFESVLKALLSGLGPAL</sequence>
<evidence type="ECO:0000313" key="7">
    <source>
        <dbReference type="EMBL" id="MFC4912352.1"/>
    </source>
</evidence>
<feature type="domain" description="HTH tetR-type" evidence="6">
    <location>
        <begin position="6"/>
        <end position="66"/>
    </location>
</feature>
<dbReference type="PANTHER" id="PTHR30055:SF151">
    <property type="entry name" value="TRANSCRIPTIONAL REGULATORY PROTEIN"/>
    <property type="match status" value="1"/>
</dbReference>
<dbReference type="InterPro" id="IPR009057">
    <property type="entry name" value="Homeodomain-like_sf"/>
</dbReference>
<dbReference type="InterPro" id="IPR050109">
    <property type="entry name" value="HTH-type_TetR-like_transc_reg"/>
</dbReference>
<accession>A0ABV9UBG4</accession>
<dbReference type="PRINTS" id="PR00455">
    <property type="entry name" value="HTHTETR"/>
</dbReference>
<keyword evidence="3 5" id="KW-0238">DNA-binding</keyword>
<dbReference type="PROSITE" id="PS50977">
    <property type="entry name" value="HTH_TETR_2"/>
    <property type="match status" value="1"/>
</dbReference>
<proteinExistence type="predicted"/>
<feature type="DNA-binding region" description="H-T-H motif" evidence="5">
    <location>
        <begin position="29"/>
        <end position="48"/>
    </location>
</feature>
<dbReference type="Pfam" id="PF02909">
    <property type="entry name" value="TetR_C_1"/>
    <property type="match status" value="1"/>
</dbReference>
<dbReference type="SUPFAM" id="SSF46689">
    <property type="entry name" value="Homeodomain-like"/>
    <property type="match status" value="1"/>
</dbReference>
<protein>
    <submittedName>
        <fullName evidence="7">TetR/AcrR family transcriptional regulator C-terminal domain-containing protein</fullName>
    </submittedName>
</protein>
<keyword evidence="2" id="KW-0805">Transcription regulation</keyword>
<dbReference type="Gene3D" id="1.10.357.10">
    <property type="entry name" value="Tetracycline Repressor, domain 2"/>
    <property type="match status" value="1"/>
</dbReference>
<dbReference type="InterPro" id="IPR001647">
    <property type="entry name" value="HTH_TetR"/>
</dbReference>